<gene>
    <name evidence="1" type="ORF">IBL25_23995</name>
</gene>
<sequence>LRALGPAALPAPLCGGVEGVLFDWPDPALHPRPVPAMAMFGAVGARLSEMEASLSHPDGGLGFPEWQALVAAQREEMAHRLRATPQAGPAEEDALGAGQHWRFAAPGAEVTLAARWMRRSGAGYTRLHWLAAGQEAVITG</sequence>
<keyword evidence="2" id="KW-1185">Reference proteome</keyword>
<proteinExistence type="predicted"/>
<dbReference type="RefSeq" id="WP_202986875.1">
    <property type="nucleotide sequence ID" value="NZ_JACTUZ010000216.1"/>
</dbReference>
<protein>
    <submittedName>
        <fullName evidence="1">Uncharacterized protein</fullName>
    </submittedName>
</protein>
<dbReference type="Proteomes" id="UP000603940">
    <property type="component" value="Unassembled WGS sequence"/>
</dbReference>
<reference evidence="1 2" key="1">
    <citation type="journal article" date="2009" name="Int. J. Syst. Evol. Microbiol.">
        <title>Transfer of Teichococcus ludipueritiae and Muricoccus roseus to the genus Roseomonas, as Roseomonas ludipueritiae comb. nov. and Roseomonas rosea comb. nov., respectively, and emended description of the genus Roseomonas.</title>
        <authorList>
            <person name="Sanchez-Porro C."/>
            <person name="Gallego V."/>
            <person name="Busse H.J."/>
            <person name="Kampfer P."/>
            <person name="Ventosa A."/>
        </authorList>
    </citation>
    <scope>NUCLEOTIDE SEQUENCE [LARGE SCALE GENOMIC DNA]</scope>
    <source>
        <strain evidence="1 2">DSM 14915</strain>
    </source>
</reference>
<name>A0ABR7REU9_9PROT</name>
<organism evidence="1 2">
    <name type="scientific">Pseudoroseomonas ludipueritiae</name>
    <dbReference type="NCBI Taxonomy" id="198093"/>
    <lineage>
        <taxon>Bacteria</taxon>
        <taxon>Pseudomonadati</taxon>
        <taxon>Pseudomonadota</taxon>
        <taxon>Alphaproteobacteria</taxon>
        <taxon>Acetobacterales</taxon>
        <taxon>Acetobacteraceae</taxon>
        <taxon>Pseudoroseomonas</taxon>
    </lineage>
</organism>
<accession>A0ABR7REU9</accession>
<evidence type="ECO:0000313" key="1">
    <source>
        <dbReference type="EMBL" id="MBC9180012.1"/>
    </source>
</evidence>
<comment type="caution">
    <text evidence="1">The sequence shown here is derived from an EMBL/GenBank/DDBJ whole genome shotgun (WGS) entry which is preliminary data.</text>
</comment>
<dbReference type="EMBL" id="JACTUZ010000216">
    <property type="protein sequence ID" value="MBC9180012.1"/>
    <property type="molecule type" value="Genomic_DNA"/>
</dbReference>
<feature type="non-terminal residue" evidence="1">
    <location>
        <position position="1"/>
    </location>
</feature>
<evidence type="ECO:0000313" key="2">
    <source>
        <dbReference type="Proteomes" id="UP000603940"/>
    </source>
</evidence>